<gene>
    <name evidence="1" type="ORF">EVOR1521_LOCUS6012</name>
</gene>
<evidence type="ECO:0000313" key="2">
    <source>
        <dbReference type="Proteomes" id="UP001178507"/>
    </source>
</evidence>
<organism evidence="1 2">
    <name type="scientific">Effrenium voratum</name>
    <dbReference type="NCBI Taxonomy" id="2562239"/>
    <lineage>
        <taxon>Eukaryota</taxon>
        <taxon>Sar</taxon>
        <taxon>Alveolata</taxon>
        <taxon>Dinophyceae</taxon>
        <taxon>Suessiales</taxon>
        <taxon>Symbiodiniaceae</taxon>
        <taxon>Effrenium</taxon>
    </lineage>
</organism>
<reference evidence="1" key="1">
    <citation type="submission" date="2023-08" db="EMBL/GenBank/DDBJ databases">
        <authorList>
            <person name="Chen Y."/>
            <person name="Shah S."/>
            <person name="Dougan E. K."/>
            <person name="Thang M."/>
            <person name="Chan C."/>
        </authorList>
    </citation>
    <scope>NUCLEOTIDE SEQUENCE</scope>
</reference>
<comment type="caution">
    <text evidence="1">The sequence shown here is derived from an EMBL/GenBank/DDBJ whole genome shotgun (WGS) entry which is preliminary data.</text>
</comment>
<sequence length="85" mass="8676">MSSVGAVTEDKDQDADDTAQAVCVATGMLLTAVTLVVPTRPMVILGIKGPGESAARIMGLMSASGAAVELLVNPVFGKVCDHYGR</sequence>
<keyword evidence="2" id="KW-1185">Reference proteome</keyword>
<dbReference type="Proteomes" id="UP001178507">
    <property type="component" value="Unassembled WGS sequence"/>
</dbReference>
<dbReference type="EMBL" id="CAUJNA010000446">
    <property type="protein sequence ID" value="CAJ1377123.1"/>
    <property type="molecule type" value="Genomic_DNA"/>
</dbReference>
<name>A0AA36HXD5_9DINO</name>
<evidence type="ECO:0000313" key="1">
    <source>
        <dbReference type="EMBL" id="CAJ1377123.1"/>
    </source>
</evidence>
<protein>
    <submittedName>
        <fullName evidence="1">Uncharacterized protein</fullName>
    </submittedName>
</protein>
<dbReference type="AlphaFoldDB" id="A0AA36HXD5"/>
<accession>A0AA36HXD5</accession>
<proteinExistence type="predicted"/>